<proteinExistence type="predicted"/>
<evidence type="ECO:0000256" key="2">
    <source>
        <dbReference type="ARBA" id="ARBA00022692"/>
    </source>
</evidence>
<name>A0A0S3QSA9_THET7</name>
<dbReference type="Proteomes" id="UP000063234">
    <property type="component" value="Chromosome"/>
</dbReference>
<evidence type="ECO:0000256" key="1">
    <source>
        <dbReference type="ARBA" id="ARBA00004141"/>
    </source>
</evidence>
<keyword evidence="2 5" id="KW-0812">Transmembrane</keyword>
<protein>
    <submittedName>
        <fullName evidence="7">Na+:Ca+ antiporter, CaCA family</fullName>
    </submittedName>
</protein>
<feature type="transmembrane region" description="Helical" evidence="5">
    <location>
        <begin position="293"/>
        <end position="311"/>
    </location>
</feature>
<dbReference type="InterPro" id="IPR044880">
    <property type="entry name" value="NCX_ion-bd_dom_sf"/>
</dbReference>
<dbReference type="NCBIfam" id="TIGR00367">
    <property type="entry name" value="calcium/sodium antiporter"/>
    <property type="match status" value="1"/>
</dbReference>
<dbReference type="STRING" id="1298851.TST_0419"/>
<dbReference type="GO" id="GO:0005886">
    <property type="term" value="C:plasma membrane"/>
    <property type="evidence" value="ECO:0007669"/>
    <property type="project" value="TreeGrafter"/>
</dbReference>
<keyword evidence="8" id="KW-1185">Reference proteome</keyword>
<evidence type="ECO:0000313" key="8">
    <source>
        <dbReference type="Proteomes" id="UP000063234"/>
    </source>
</evidence>
<feature type="domain" description="Sodium/calcium exchanger membrane region" evidence="6">
    <location>
        <begin position="8"/>
        <end position="147"/>
    </location>
</feature>
<feature type="transmembrane region" description="Helical" evidence="5">
    <location>
        <begin position="204"/>
        <end position="227"/>
    </location>
</feature>
<evidence type="ECO:0000313" key="7">
    <source>
        <dbReference type="EMBL" id="BAT71227.1"/>
    </source>
</evidence>
<feature type="transmembrane region" description="Helical" evidence="5">
    <location>
        <begin position="106"/>
        <end position="126"/>
    </location>
</feature>
<organism evidence="7 8">
    <name type="scientific">Thermosulfidibacter takaii (strain DSM 17441 / JCM 13301 / NBRC 103674 / ABI70S6)</name>
    <dbReference type="NCBI Taxonomy" id="1298851"/>
    <lineage>
        <taxon>Bacteria</taxon>
        <taxon>Pseudomonadati</taxon>
        <taxon>Thermosulfidibacterota</taxon>
        <taxon>Thermosulfidibacteria</taxon>
        <taxon>Thermosulfidibacterales</taxon>
        <taxon>Thermosulfidibacteraceae</taxon>
    </lineage>
</organism>
<evidence type="ECO:0000256" key="5">
    <source>
        <dbReference type="SAM" id="Phobius"/>
    </source>
</evidence>
<dbReference type="PANTHER" id="PTHR10846">
    <property type="entry name" value="SODIUM/POTASSIUM/CALCIUM EXCHANGER"/>
    <property type="match status" value="1"/>
</dbReference>
<feature type="transmembrane region" description="Helical" evidence="5">
    <location>
        <begin position="239"/>
        <end position="256"/>
    </location>
</feature>
<evidence type="ECO:0000259" key="6">
    <source>
        <dbReference type="Pfam" id="PF01699"/>
    </source>
</evidence>
<dbReference type="AlphaFoldDB" id="A0A0S3QSA9"/>
<dbReference type="InterPro" id="IPR004481">
    <property type="entry name" value="K/Na/Ca-exchanger"/>
</dbReference>
<feature type="transmembrane region" description="Helical" evidence="5">
    <location>
        <begin position="71"/>
        <end position="94"/>
    </location>
</feature>
<dbReference type="GO" id="GO:0008273">
    <property type="term" value="F:calcium, potassium:sodium antiporter activity"/>
    <property type="evidence" value="ECO:0007669"/>
    <property type="project" value="TreeGrafter"/>
</dbReference>
<keyword evidence="3 5" id="KW-1133">Transmembrane helix</keyword>
<dbReference type="Gene3D" id="6.10.280.80">
    <property type="entry name" value="NCX, peripheral helical region"/>
    <property type="match status" value="1"/>
</dbReference>
<dbReference type="GO" id="GO:0006874">
    <property type="term" value="P:intracellular calcium ion homeostasis"/>
    <property type="evidence" value="ECO:0007669"/>
    <property type="project" value="TreeGrafter"/>
</dbReference>
<gene>
    <name evidence="7" type="primary">yrbG</name>
    <name evidence="7" type="ORF">TST_0419</name>
</gene>
<dbReference type="KEGG" id="ttk:TST_0419"/>
<evidence type="ECO:0000256" key="4">
    <source>
        <dbReference type="ARBA" id="ARBA00023136"/>
    </source>
</evidence>
<feature type="transmembrane region" description="Helical" evidence="5">
    <location>
        <begin position="268"/>
        <end position="286"/>
    </location>
</feature>
<feature type="domain" description="Sodium/calcium exchanger membrane region" evidence="6">
    <location>
        <begin position="169"/>
        <end position="310"/>
    </location>
</feature>
<dbReference type="PANTHER" id="PTHR10846:SF8">
    <property type="entry name" value="INNER MEMBRANE PROTEIN YRBG"/>
    <property type="match status" value="1"/>
</dbReference>
<dbReference type="Pfam" id="PF01699">
    <property type="entry name" value="Na_Ca_ex"/>
    <property type="match status" value="2"/>
</dbReference>
<comment type="subcellular location">
    <subcellularLocation>
        <location evidence="1">Membrane</location>
        <topology evidence="1">Multi-pass membrane protein</topology>
    </subcellularLocation>
</comment>
<dbReference type="EMBL" id="AP013035">
    <property type="protein sequence ID" value="BAT71227.1"/>
    <property type="molecule type" value="Genomic_DNA"/>
</dbReference>
<feature type="transmembrane region" description="Helical" evidence="5">
    <location>
        <begin position="6"/>
        <end position="26"/>
    </location>
</feature>
<keyword evidence="4 5" id="KW-0472">Membrane</keyword>
<dbReference type="InterPro" id="IPR004837">
    <property type="entry name" value="NaCa_Exmemb"/>
</dbReference>
<reference evidence="8" key="1">
    <citation type="journal article" date="2018" name="Science">
        <title>A primordial and reversible TCA cycle in a facultatively chemolithoautotrophic thermophile.</title>
        <authorList>
            <person name="Nunoura T."/>
            <person name="Chikaraishi Y."/>
            <person name="Izaki R."/>
            <person name="Suwa T."/>
            <person name="Sato T."/>
            <person name="Harada T."/>
            <person name="Mori K."/>
            <person name="Kato Y."/>
            <person name="Miyazaki M."/>
            <person name="Shimamura S."/>
            <person name="Yanagawa K."/>
            <person name="Shuto A."/>
            <person name="Ohkouchi N."/>
            <person name="Fujita N."/>
            <person name="Takaki Y."/>
            <person name="Atomi H."/>
            <person name="Takai K."/>
        </authorList>
    </citation>
    <scope>NUCLEOTIDE SEQUENCE [LARGE SCALE GENOMIC DNA]</scope>
    <source>
        <strain evidence="8">DSM 17441 / JCM 13301 / NBRC 103674 / ABI70S6</strain>
    </source>
</reference>
<feature type="transmembrane region" description="Helical" evidence="5">
    <location>
        <begin position="167"/>
        <end position="192"/>
    </location>
</feature>
<dbReference type="GO" id="GO:0005262">
    <property type="term" value="F:calcium channel activity"/>
    <property type="evidence" value="ECO:0007669"/>
    <property type="project" value="TreeGrafter"/>
</dbReference>
<evidence type="ECO:0000256" key="3">
    <source>
        <dbReference type="ARBA" id="ARBA00022989"/>
    </source>
</evidence>
<feature type="transmembrane region" description="Helical" evidence="5">
    <location>
        <begin position="132"/>
        <end position="147"/>
    </location>
</feature>
<feature type="transmembrane region" description="Helical" evidence="5">
    <location>
        <begin position="38"/>
        <end position="65"/>
    </location>
</feature>
<sequence>MTPLLMQIALLAGGAAFLTVGANYFVDGASKLARKLNVSQLFIGITLVALGTSLPEFFVSFLAAIKGKTDISIGNIVGSNICNIGLILGTASLARPVLCVKSLLKFEYPLLLISSFLLYIFSINLLVGRTEGFIFLVLLAIFLWHLFKTSRKLAYKIEDAKPQYSTVLAFLLTTGGLGALILGSEIFIKAAVNMARYLGISELIIGLSLVALGTSLPELASTVAAVLQGKEDIATGNVVGSNILNILFIIGITSIVKPIPVDKNMLKIDFPFMIGLTIFLFLLLRFRSRISRLYGLLLLTVYIIYIALIYTQGRF</sequence>
<accession>A0A0S3QSA9</accession>
<dbReference type="Gene3D" id="1.20.1420.30">
    <property type="entry name" value="NCX, central ion-binding region"/>
    <property type="match status" value="1"/>
</dbReference>